<keyword evidence="4" id="KW-1003">Cell membrane</keyword>
<feature type="signal peptide" evidence="17">
    <location>
        <begin position="1"/>
        <end position="18"/>
    </location>
</feature>
<dbReference type="GO" id="GO:0045666">
    <property type="term" value="P:positive regulation of neuron differentiation"/>
    <property type="evidence" value="ECO:0007669"/>
    <property type="project" value="Ensembl"/>
</dbReference>
<dbReference type="Gene3D" id="1.20.1070.10">
    <property type="entry name" value="Rhodopsin 7-helix transmembrane proteins"/>
    <property type="match status" value="2"/>
</dbReference>
<feature type="transmembrane region" description="Helical" evidence="16">
    <location>
        <begin position="174"/>
        <end position="194"/>
    </location>
</feature>
<dbReference type="GO" id="GO:0007193">
    <property type="term" value="P:adenylate cyclase-inhibiting G protein-coupled receptor signaling pathway"/>
    <property type="evidence" value="ECO:0007669"/>
    <property type="project" value="Ensembl"/>
</dbReference>
<accession>A0A8C8WIU6</accession>
<evidence type="ECO:0000256" key="16">
    <source>
        <dbReference type="SAM" id="Phobius"/>
    </source>
</evidence>
<dbReference type="Proteomes" id="UP000694399">
    <property type="component" value="Chromosome B2"/>
</dbReference>
<dbReference type="InterPro" id="IPR000735">
    <property type="entry name" value="ADRA2C_rcpt"/>
</dbReference>
<keyword evidence="8 16" id="KW-0472">Membrane</keyword>
<comment type="function">
    <text evidence="1">Alpha-2 adrenergic receptors mediate the catecholamine-induced inhibition of adenylate cyclase through the action of G proteins.</text>
</comment>
<dbReference type="GeneTree" id="ENSGT00940000161707"/>
<dbReference type="Ensembl" id="ENSPLOT00000005117.1">
    <property type="protein sequence ID" value="ENSPLOP00000004636.1"/>
    <property type="gene ID" value="ENSPLOG00000003403.1"/>
</dbReference>
<evidence type="ECO:0000313" key="20">
    <source>
        <dbReference type="Proteomes" id="UP000694399"/>
    </source>
</evidence>
<evidence type="ECO:0000256" key="3">
    <source>
        <dbReference type="ARBA" id="ARBA00015554"/>
    </source>
</evidence>
<evidence type="ECO:0000256" key="2">
    <source>
        <dbReference type="ARBA" id="ARBA00004651"/>
    </source>
</evidence>
<dbReference type="FunFam" id="1.20.1070.10:FF:000245">
    <property type="entry name" value="Alpha-2C adrenergic receptor"/>
    <property type="match status" value="1"/>
</dbReference>
<gene>
    <name evidence="19" type="primary">ADRA2C</name>
</gene>
<evidence type="ECO:0000256" key="8">
    <source>
        <dbReference type="ARBA" id="ARBA00023136"/>
    </source>
</evidence>
<dbReference type="PRINTS" id="PR00237">
    <property type="entry name" value="GPCRRHODOPSN"/>
</dbReference>
<dbReference type="GO" id="GO:0005886">
    <property type="term" value="C:plasma membrane"/>
    <property type="evidence" value="ECO:0007669"/>
    <property type="project" value="UniProtKB-SubCell"/>
</dbReference>
<keyword evidence="5 14" id="KW-0812">Transmembrane</keyword>
<dbReference type="Pfam" id="PF00001">
    <property type="entry name" value="7tm_1"/>
    <property type="match status" value="1"/>
</dbReference>
<reference evidence="19" key="1">
    <citation type="journal article" date="2019" name="bioRxiv">
        <title>Long live the king: chromosome-level assembly of the lion (Panthera leo) using linked-read, Hi-C, and long read data.</title>
        <authorList>
            <person name="Armstrong E.E."/>
            <person name="Taylor R.W."/>
            <person name="Miller D.E."/>
            <person name="Kaelin C."/>
            <person name="Barsh G."/>
            <person name="Hadly E.A."/>
            <person name="Petrov D."/>
        </authorList>
    </citation>
    <scope>NUCLEOTIDE SEQUENCE [LARGE SCALE GENOMIC DNA]</scope>
</reference>
<dbReference type="GO" id="GO:0031694">
    <property type="term" value="F:alpha-2A adrenergic receptor binding"/>
    <property type="evidence" value="ECO:0007669"/>
    <property type="project" value="Ensembl"/>
</dbReference>
<dbReference type="GO" id="GO:0007173">
    <property type="term" value="P:epidermal growth factor receptor signaling pathway"/>
    <property type="evidence" value="ECO:0007669"/>
    <property type="project" value="Ensembl"/>
</dbReference>
<evidence type="ECO:0000256" key="1">
    <source>
        <dbReference type="ARBA" id="ARBA00003331"/>
    </source>
</evidence>
<evidence type="ECO:0000256" key="4">
    <source>
        <dbReference type="ARBA" id="ARBA00022475"/>
    </source>
</evidence>
<dbReference type="SUPFAM" id="SSF81321">
    <property type="entry name" value="Family A G protein-coupled receptor-like"/>
    <property type="match status" value="1"/>
</dbReference>
<feature type="transmembrane region" description="Helical" evidence="16">
    <location>
        <begin position="379"/>
        <end position="400"/>
    </location>
</feature>
<dbReference type="InterPro" id="IPR000276">
    <property type="entry name" value="GPCR_Rhodpsn"/>
</dbReference>
<dbReference type="GO" id="GO:0030168">
    <property type="term" value="P:platelet activation"/>
    <property type="evidence" value="ECO:0007669"/>
    <property type="project" value="InterPro"/>
</dbReference>
<reference evidence="19" key="2">
    <citation type="submission" date="2025-08" db="UniProtKB">
        <authorList>
            <consortium name="Ensembl"/>
        </authorList>
    </citation>
    <scope>IDENTIFICATION</scope>
</reference>
<sequence length="461" mass="49020">MASPALAAALAAAATAAAGPNASGAGEGGSGGAANASGAAPGAAWGPPPGQYSAGAVAGLAAVVGFLIVFTVVGNVLVVIAVLTSRALRAPQNLFLVSLASADILVATLVMPFSLANELMAYWYFGQVWCGVYLALDVLFCTSSIVHLCAISLDRYWSVTQAVEYNLKRTPRRVKATIVAVWLISAVISFPPLVSLYRQPDSAAYPQCGLNDETWYILSSCIGSFFAPCLIMGLVYARIYRVAKLRTRTLSEKRAPAGPDGASPTTENGLGAAAGAGENGHCAPPRRPGADVDPEESSAAAERRRRRGGGAGGTGGAEGPAPGPGATDSGTLAAARSPGPGGRLSRASSRSVEFFLSRRRRARSSVCRRKVAQAREKRFTFVLAVVMGVFVLCWFPFFFSYSLYGICREACQVPDPLFKFFFWIGYCNSSLNPVIYTVFNQDFRRSFKHILFRRRRRGFRQ</sequence>
<evidence type="ECO:0000256" key="9">
    <source>
        <dbReference type="ARBA" id="ARBA00023157"/>
    </source>
</evidence>
<dbReference type="GO" id="GO:0006940">
    <property type="term" value="P:regulation of smooth muscle contraction"/>
    <property type="evidence" value="ECO:0007669"/>
    <property type="project" value="InterPro"/>
</dbReference>
<dbReference type="GO" id="GO:0010700">
    <property type="term" value="P:negative regulation of norepinephrine secretion"/>
    <property type="evidence" value="ECO:0007669"/>
    <property type="project" value="Ensembl"/>
</dbReference>
<dbReference type="PANTHER" id="PTHR24248">
    <property type="entry name" value="ADRENERGIC RECEPTOR-RELATED G-PROTEIN COUPLED RECEPTOR"/>
    <property type="match status" value="1"/>
</dbReference>
<dbReference type="GO" id="GO:0051897">
    <property type="term" value="P:positive regulation of phosphatidylinositol 3-kinase/protein kinase B signal transduction"/>
    <property type="evidence" value="ECO:0007669"/>
    <property type="project" value="Ensembl"/>
</dbReference>
<dbReference type="GO" id="GO:0019229">
    <property type="term" value="P:regulation of vasoconstriction"/>
    <property type="evidence" value="ECO:0007669"/>
    <property type="project" value="InterPro"/>
</dbReference>
<dbReference type="FunFam" id="1.20.1070.10:FF:000100">
    <property type="entry name" value="alpha-2B adrenergic receptor"/>
    <property type="match status" value="1"/>
</dbReference>
<evidence type="ECO:0000256" key="10">
    <source>
        <dbReference type="ARBA" id="ARBA00023170"/>
    </source>
</evidence>
<dbReference type="PANTHER" id="PTHR24248:SF25">
    <property type="entry name" value="ALPHA-2C ADRENERGIC RECEPTOR"/>
    <property type="match status" value="1"/>
</dbReference>
<keyword evidence="7 14" id="KW-0297">G-protein coupled receptor</keyword>
<evidence type="ECO:0000256" key="5">
    <source>
        <dbReference type="ARBA" id="ARBA00022692"/>
    </source>
</evidence>
<dbReference type="GO" id="GO:0005737">
    <property type="term" value="C:cytoplasm"/>
    <property type="evidence" value="ECO:0007669"/>
    <property type="project" value="Ensembl"/>
</dbReference>
<keyword evidence="9" id="KW-1015">Disulfide bond</keyword>
<evidence type="ECO:0000256" key="7">
    <source>
        <dbReference type="ARBA" id="ARBA00023040"/>
    </source>
</evidence>
<comment type="subcellular location">
    <subcellularLocation>
        <location evidence="2">Cell membrane</location>
        <topology evidence="2">Multi-pass membrane protein</topology>
    </subcellularLocation>
</comment>
<dbReference type="PRINTS" id="PR00560">
    <property type="entry name" value="ADRENRGCA2CR"/>
</dbReference>
<keyword evidence="11" id="KW-0325">Glycoprotein</keyword>
<evidence type="ECO:0000256" key="6">
    <source>
        <dbReference type="ARBA" id="ARBA00022989"/>
    </source>
</evidence>
<keyword evidence="6 16" id="KW-1133">Transmembrane helix</keyword>
<dbReference type="PROSITE" id="PS00237">
    <property type="entry name" value="G_PROTEIN_RECEP_F1_1"/>
    <property type="match status" value="1"/>
</dbReference>
<dbReference type="InterPro" id="IPR002233">
    <property type="entry name" value="ADR_fam"/>
</dbReference>
<keyword evidence="17" id="KW-0732">Signal</keyword>
<protein>
    <recommendedName>
        <fullName evidence="3">Alpha-2C adrenergic receptor</fullName>
    </recommendedName>
    <alternativeName>
        <fullName evidence="13">Alpha-2C adrenoreceptor</fullName>
    </alternativeName>
</protein>
<reference evidence="19" key="3">
    <citation type="submission" date="2025-09" db="UniProtKB">
        <authorList>
            <consortium name="Ensembl"/>
        </authorList>
    </citation>
    <scope>IDENTIFICATION</scope>
</reference>
<evidence type="ECO:0000256" key="14">
    <source>
        <dbReference type="RuleBase" id="RU000688"/>
    </source>
</evidence>
<evidence type="ECO:0000256" key="15">
    <source>
        <dbReference type="SAM" id="MobiDB-lite"/>
    </source>
</evidence>
<keyword evidence="12 14" id="KW-0807">Transducer</keyword>
<feature type="transmembrane region" description="Helical" evidence="16">
    <location>
        <begin position="420"/>
        <end position="439"/>
    </location>
</feature>
<dbReference type="GO" id="GO:0004938">
    <property type="term" value="F:alpha2-adrenergic receptor activity"/>
    <property type="evidence" value="ECO:0007669"/>
    <property type="project" value="Ensembl"/>
</dbReference>
<evidence type="ECO:0000256" key="11">
    <source>
        <dbReference type="ARBA" id="ARBA00023180"/>
    </source>
</evidence>
<feature type="transmembrane region" description="Helical" evidence="16">
    <location>
        <begin position="214"/>
        <end position="237"/>
    </location>
</feature>
<dbReference type="GO" id="GO:0043410">
    <property type="term" value="P:positive regulation of MAPK cascade"/>
    <property type="evidence" value="ECO:0007669"/>
    <property type="project" value="Ensembl"/>
</dbReference>
<feature type="chain" id="PRO_5034771490" description="Alpha-2C adrenergic receptor" evidence="17">
    <location>
        <begin position="19"/>
        <end position="461"/>
    </location>
</feature>
<feature type="compositionally biased region" description="Gly residues" evidence="15">
    <location>
        <begin position="309"/>
        <end position="318"/>
    </location>
</feature>
<feature type="transmembrane region" description="Helical" evidence="16">
    <location>
        <begin position="121"/>
        <end position="153"/>
    </location>
</feature>
<feature type="transmembrane region" description="Helical" evidence="16">
    <location>
        <begin position="52"/>
        <end position="82"/>
    </location>
</feature>
<dbReference type="OMA" id="CRKKVTQ"/>
<dbReference type="GO" id="GO:0051379">
    <property type="term" value="F:epinephrine binding"/>
    <property type="evidence" value="ECO:0007669"/>
    <property type="project" value="Ensembl"/>
</dbReference>
<evidence type="ECO:0000313" key="19">
    <source>
        <dbReference type="Ensembl" id="ENSPLOP00000004636.1"/>
    </source>
</evidence>
<organism evidence="19 20">
    <name type="scientific">Panthera leo</name>
    <name type="common">Lion</name>
    <dbReference type="NCBI Taxonomy" id="9689"/>
    <lineage>
        <taxon>Eukaryota</taxon>
        <taxon>Metazoa</taxon>
        <taxon>Chordata</taxon>
        <taxon>Craniata</taxon>
        <taxon>Vertebrata</taxon>
        <taxon>Euteleostomi</taxon>
        <taxon>Mammalia</taxon>
        <taxon>Eutheria</taxon>
        <taxon>Laurasiatheria</taxon>
        <taxon>Carnivora</taxon>
        <taxon>Feliformia</taxon>
        <taxon>Felidae</taxon>
        <taxon>Pantherinae</taxon>
        <taxon>Panthera</taxon>
    </lineage>
</organism>
<keyword evidence="20" id="KW-1185">Reference proteome</keyword>
<dbReference type="GO" id="GO:0046982">
    <property type="term" value="F:protein heterodimerization activity"/>
    <property type="evidence" value="ECO:0007669"/>
    <property type="project" value="Ensembl"/>
</dbReference>
<dbReference type="SMART" id="SM01381">
    <property type="entry name" value="7TM_GPCR_Srsx"/>
    <property type="match status" value="1"/>
</dbReference>
<feature type="transmembrane region" description="Helical" evidence="16">
    <location>
        <begin position="94"/>
        <end position="115"/>
    </location>
</feature>
<feature type="region of interest" description="Disordered" evidence="15">
    <location>
        <begin position="252"/>
        <end position="346"/>
    </location>
</feature>
<evidence type="ECO:0000256" key="17">
    <source>
        <dbReference type="SAM" id="SignalP"/>
    </source>
</evidence>
<proteinExistence type="inferred from homology"/>
<evidence type="ECO:0000256" key="13">
    <source>
        <dbReference type="ARBA" id="ARBA00031157"/>
    </source>
</evidence>
<comment type="similarity">
    <text evidence="14">Belongs to the G-protein coupled receptor 1 family.</text>
</comment>
<name>A0A8C8WIU6_PANLE</name>
<keyword evidence="10 14" id="KW-0675">Receptor</keyword>
<dbReference type="InterPro" id="IPR017452">
    <property type="entry name" value="GPCR_Rhodpsn_7TM"/>
</dbReference>
<dbReference type="PRINTS" id="PR01103">
    <property type="entry name" value="ADRENERGICR"/>
</dbReference>
<dbReference type="AlphaFoldDB" id="A0A8C8WIU6"/>
<dbReference type="GO" id="GO:0042803">
    <property type="term" value="F:protein homodimerization activity"/>
    <property type="evidence" value="ECO:0007669"/>
    <property type="project" value="Ensembl"/>
</dbReference>
<evidence type="ECO:0000256" key="12">
    <source>
        <dbReference type="ARBA" id="ARBA00023224"/>
    </source>
</evidence>
<dbReference type="PROSITE" id="PS50262">
    <property type="entry name" value="G_PROTEIN_RECEP_F1_2"/>
    <property type="match status" value="1"/>
</dbReference>
<feature type="domain" description="G-protein coupled receptors family 1 profile" evidence="18">
    <location>
        <begin position="74"/>
        <end position="436"/>
    </location>
</feature>
<evidence type="ECO:0000259" key="18">
    <source>
        <dbReference type="PROSITE" id="PS50262"/>
    </source>
</evidence>